<sequence>MAADVYKKKDGPNGSLAPTDGHQSERSESPTPGLTEGTEPGAGQEGAIFVHTKSYEDLTSTDNTELAPKSPGEREESQGDELKMEEISKDFSELSTQLTGIALDLEEEIRQNSEGNLELSPQASRRGSVLSGKEEEDITMEAWRMHQKHIFVLSEAGKPIYSRYGCEEALSTTMGVMMALVSFVEAEKNAIRSIHADGYKVVFVRKSPLVLVAVAQTRQSEQEIAQELLYIYYQIVSLLTLTQLNRIFQQKQNYDLRRLLAGSERITDNLVDLMARDPSFLMGAARCLPMAAGVRDVVGIPDLRHFIYKSKSSGLFTSPEIEAPYITEEEKERLLELYQFLHSRAHNSSRPLNNIYYTGSNENLLAWVTSAFELYVCFSPLGTKAAAVSAVNKLMKWIRKEEDRLFILTPQTY</sequence>
<dbReference type="InterPro" id="IPR043970">
    <property type="entry name" value="FUZ/MON1/HPS1_longin_3"/>
</dbReference>
<comment type="caution">
    <text evidence="6">The sequence shown here is derived from an EMBL/GenBank/DDBJ whole genome shotgun (WGS) entry which is preliminary data.</text>
</comment>
<dbReference type="AlphaFoldDB" id="A0AAW1BWK6"/>
<evidence type="ECO:0000256" key="2">
    <source>
        <dbReference type="RuleBase" id="RU367048"/>
    </source>
</evidence>
<feature type="compositionally biased region" description="Basic and acidic residues" evidence="3">
    <location>
        <begin position="1"/>
        <end position="11"/>
    </location>
</feature>
<feature type="region of interest" description="Disordered" evidence="3">
    <location>
        <begin position="1"/>
        <end position="81"/>
    </location>
</feature>
<protein>
    <recommendedName>
        <fullName evidence="2">Vacuolar fusion protein MON1 homolog</fullName>
    </recommendedName>
</protein>
<dbReference type="EMBL" id="JAOTOJ010000002">
    <property type="protein sequence ID" value="KAK9406348.1"/>
    <property type="molecule type" value="Genomic_DNA"/>
</dbReference>
<dbReference type="Proteomes" id="UP001474421">
    <property type="component" value="Unassembled WGS sequence"/>
</dbReference>
<feature type="domain" description="FUZ/MON1/HPS1 third Longin" evidence="5">
    <location>
        <begin position="302"/>
        <end position="402"/>
    </location>
</feature>
<dbReference type="InterPro" id="IPR004353">
    <property type="entry name" value="Mon1"/>
</dbReference>
<dbReference type="GO" id="GO:0016192">
    <property type="term" value="P:vesicle-mediated transport"/>
    <property type="evidence" value="ECO:0007669"/>
    <property type="project" value="InterPro"/>
</dbReference>
<feature type="region of interest" description="Disordered" evidence="3">
    <location>
        <begin position="113"/>
        <end position="132"/>
    </location>
</feature>
<dbReference type="GO" id="GO:0009306">
    <property type="term" value="P:protein secretion"/>
    <property type="evidence" value="ECO:0007669"/>
    <property type="project" value="TreeGrafter"/>
</dbReference>
<dbReference type="PANTHER" id="PTHR13027:SF14">
    <property type="entry name" value="VACUOLAR FUSION PROTEIN MON1 HOMOLOG A"/>
    <property type="match status" value="1"/>
</dbReference>
<name>A0AAW1BWK6_CROAD</name>
<reference evidence="6 7" key="1">
    <citation type="journal article" date="2024" name="Proc. Natl. Acad. Sci. U.S.A.">
        <title>The genetic regulatory architecture and epigenomic basis for age-related changes in rattlesnake venom.</title>
        <authorList>
            <person name="Hogan M.P."/>
            <person name="Holding M.L."/>
            <person name="Nystrom G.S."/>
            <person name="Colston T.J."/>
            <person name="Bartlett D.A."/>
            <person name="Mason A.J."/>
            <person name="Ellsworth S.A."/>
            <person name="Rautsaw R.M."/>
            <person name="Lawrence K.C."/>
            <person name="Strickland J.L."/>
            <person name="He B."/>
            <person name="Fraser P."/>
            <person name="Margres M.J."/>
            <person name="Gilbert D.M."/>
            <person name="Gibbs H.L."/>
            <person name="Parkinson C.L."/>
            <person name="Rokyta D.R."/>
        </authorList>
    </citation>
    <scope>NUCLEOTIDE SEQUENCE [LARGE SCALE GENOMIC DNA]</scope>
    <source>
        <strain evidence="6">DRR0105</strain>
    </source>
</reference>
<keyword evidence="7" id="KW-1185">Reference proteome</keyword>
<dbReference type="PRINTS" id="PR01546">
    <property type="entry name" value="YEAST73DUF"/>
</dbReference>
<evidence type="ECO:0000256" key="1">
    <source>
        <dbReference type="ARBA" id="ARBA00008968"/>
    </source>
</evidence>
<evidence type="ECO:0000259" key="5">
    <source>
        <dbReference type="Pfam" id="PF19038"/>
    </source>
</evidence>
<evidence type="ECO:0000256" key="3">
    <source>
        <dbReference type="SAM" id="MobiDB-lite"/>
    </source>
</evidence>
<evidence type="ECO:0000313" key="7">
    <source>
        <dbReference type="Proteomes" id="UP001474421"/>
    </source>
</evidence>
<dbReference type="Pfam" id="PF19038">
    <property type="entry name" value="Fuz_longin_3"/>
    <property type="match status" value="1"/>
</dbReference>
<feature type="compositionally biased region" description="Basic and acidic residues" evidence="3">
    <location>
        <begin position="71"/>
        <end position="81"/>
    </location>
</feature>
<evidence type="ECO:0000313" key="6">
    <source>
        <dbReference type="EMBL" id="KAK9406348.1"/>
    </source>
</evidence>
<dbReference type="GO" id="GO:0035658">
    <property type="term" value="C:Mon1-Ccz1 complex"/>
    <property type="evidence" value="ECO:0007669"/>
    <property type="project" value="TreeGrafter"/>
</dbReference>
<dbReference type="GO" id="GO:0006623">
    <property type="term" value="P:protein targeting to vacuole"/>
    <property type="evidence" value="ECO:0007669"/>
    <property type="project" value="UniProtKB-UniRule"/>
</dbReference>
<dbReference type="InterPro" id="IPR043972">
    <property type="entry name" value="FUZ/MON1/HPS1_longin_1"/>
</dbReference>
<comment type="similarity">
    <text evidence="1 2">Belongs to the MON1/SAND family.</text>
</comment>
<accession>A0AAW1BWK6</accession>
<dbReference type="Pfam" id="PF19036">
    <property type="entry name" value="Fuz_longin_1"/>
    <property type="match status" value="1"/>
</dbReference>
<organism evidence="6 7">
    <name type="scientific">Crotalus adamanteus</name>
    <name type="common">Eastern diamondback rattlesnake</name>
    <dbReference type="NCBI Taxonomy" id="8729"/>
    <lineage>
        <taxon>Eukaryota</taxon>
        <taxon>Metazoa</taxon>
        <taxon>Chordata</taxon>
        <taxon>Craniata</taxon>
        <taxon>Vertebrata</taxon>
        <taxon>Euteleostomi</taxon>
        <taxon>Lepidosauria</taxon>
        <taxon>Squamata</taxon>
        <taxon>Bifurcata</taxon>
        <taxon>Unidentata</taxon>
        <taxon>Episquamata</taxon>
        <taxon>Toxicofera</taxon>
        <taxon>Serpentes</taxon>
        <taxon>Colubroidea</taxon>
        <taxon>Viperidae</taxon>
        <taxon>Crotalinae</taxon>
        <taxon>Crotalus</taxon>
    </lineage>
</organism>
<feature type="compositionally biased region" description="Polar residues" evidence="3">
    <location>
        <begin position="113"/>
        <end position="125"/>
    </location>
</feature>
<gene>
    <name evidence="6" type="ORF">NXF25_005122</name>
</gene>
<comment type="function">
    <text evidence="2">Plays an important role in membrane trafficking through the secretory apparatus.</text>
</comment>
<proteinExistence type="inferred from homology"/>
<evidence type="ECO:0000259" key="4">
    <source>
        <dbReference type="Pfam" id="PF19036"/>
    </source>
</evidence>
<feature type="domain" description="FUZ/MON1/HPS1 first Longin" evidence="4">
    <location>
        <begin position="148"/>
        <end position="270"/>
    </location>
</feature>
<dbReference type="PANTHER" id="PTHR13027">
    <property type="entry name" value="SAND PROTEIN-RELATED"/>
    <property type="match status" value="1"/>
</dbReference>